<dbReference type="SUPFAM" id="SSF53649">
    <property type="entry name" value="Alkaline phosphatase-like"/>
    <property type="match status" value="1"/>
</dbReference>
<dbReference type="AlphaFoldDB" id="X0T1Y6"/>
<evidence type="ECO:0000256" key="1">
    <source>
        <dbReference type="SAM" id="MobiDB-lite"/>
    </source>
</evidence>
<evidence type="ECO:0000313" key="2">
    <source>
        <dbReference type="EMBL" id="GAF82192.1"/>
    </source>
</evidence>
<evidence type="ECO:0008006" key="3">
    <source>
        <dbReference type="Google" id="ProtNLM"/>
    </source>
</evidence>
<dbReference type="InterPro" id="IPR017850">
    <property type="entry name" value="Alkaline_phosphatase_core_sf"/>
</dbReference>
<gene>
    <name evidence="2" type="ORF">S01H1_18626</name>
</gene>
<name>X0T1Y6_9ZZZZ</name>
<sequence length="79" mass="8933">FSAVRVGDWKLIYFHVSGKLELYNLRTDLSETKDLAGAQPKKLRELTTTLTKFLQDTDAQMPTDRRTGKPVPLPEATVN</sequence>
<accession>X0T1Y6</accession>
<proteinExistence type="predicted"/>
<organism evidence="2">
    <name type="scientific">marine sediment metagenome</name>
    <dbReference type="NCBI Taxonomy" id="412755"/>
    <lineage>
        <taxon>unclassified sequences</taxon>
        <taxon>metagenomes</taxon>
        <taxon>ecological metagenomes</taxon>
    </lineage>
</organism>
<comment type="caution">
    <text evidence="2">The sequence shown here is derived from an EMBL/GenBank/DDBJ whole genome shotgun (WGS) entry which is preliminary data.</text>
</comment>
<dbReference type="Gene3D" id="3.30.1120.10">
    <property type="match status" value="1"/>
</dbReference>
<dbReference type="EMBL" id="BARS01009974">
    <property type="protein sequence ID" value="GAF82192.1"/>
    <property type="molecule type" value="Genomic_DNA"/>
</dbReference>
<protein>
    <recommendedName>
        <fullName evidence="3">N-sulphoglucosamine sulphohydrolase C-terminal domain-containing protein</fullName>
    </recommendedName>
</protein>
<feature type="non-terminal residue" evidence="2">
    <location>
        <position position="1"/>
    </location>
</feature>
<reference evidence="2" key="1">
    <citation type="journal article" date="2014" name="Front. Microbiol.">
        <title>High frequency of phylogenetically diverse reductive dehalogenase-homologous genes in deep subseafloor sedimentary metagenomes.</title>
        <authorList>
            <person name="Kawai M."/>
            <person name="Futagami T."/>
            <person name="Toyoda A."/>
            <person name="Takaki Y."/>
            <person name="Nishi S."/>
            <person name="Hori S."/>
            <person name="Arai W."/>
            <person name="Tsubouchi T."/>
            <person name="Morono Y."/>
            <person name="Uchiyama I."/>
            <person name="Ito T."/>
            <person name="Fujiyama A."/>
            <person name="Inagaki F."/>
            <person name="Takami H."/>
        </authorList>
    </citation>
    <scope>NUCLEOTIDE SEQUENCE</scope>
    <source>
        <strain evidence="2">Expedition CK06-06</strain>
    </source>
</reference>
<feature type="region of interest" description="Disordered" evidence="1">
    <location>
        <begin position="56"/>
        <end position="79"/>
    </location>
</feature>